<name>A0A1X7ACK8_9RHOB</name>
<evidence type="ECO:0008006" key="3">
    <source>
        <dbReference type="Google" id="ProtNLM"/>
    </source>
</evidence>
<dbReference type="AlphaFoldDB" id="A0A1X7ACK8"/>
<dbReference type="Proteomes" id="UP000193778">
    <property type="component" value="Unassembled WGS sequence"/>
</dbReference>
<protein>
    <recommendedName>
        <fullName evidence="3">Gluconate 2-dehydrogenase subunit 3</fullName>
    </recommendedName>
</protein>
<dbReference type="RefSeq" id="WP_085824665.1">
    <property type="nucleotide sequence ID" value="NZ_FWFP01000016.1"/>
</dbReference>
<reference evidence="2" key="1">
    <citation type="submission" date="2017-03" db="EMBL/GenBank/DDBJ databases">
        <authorList>
            <person name="Rodrigo-Torres L."/>
            <person name="Arahal R.D."/>
            <person name="Lucena T."/>
        </authorList>
    </citation>
    <scope>NUCLEOTIDE SEQUENCE [LARGE SCALE GENOMIC DNA]</scope>
    <source>
        <strain evidence="2">CECT 8411</strain>
    </source>
</reference>
<keyword evidence="2" id="KW-1185">Reference proteome</keyword>
<organism evidence="1 2">
    <name type="scientific">Ruegeria meonggei</name>
    <dbReference type="NCBI Taxonomy" id="1446476"/>
    <lineage>
        <taxon>Bacteria</taxon>
        <taxon>Pseudomonadati</taxon>
        <taxon>Pseudomonadota</taxon>
        <taxon>Alphaproteobacteria</taxon>
        <taxon>Rhodobacterales</taxon>
        <taxon>Roseobacteraceae</taxon>
        <taxon>Ruegeria</taxon>
    </lineage>
</organism>
<dbReference type="OrthoDB" id="7058542at2"/>
<sequence length="150" mass="15828">MSEHSNIDPQSPLDAILDVLIPANPSRNIPAAGQLGVATFVTEAAAQKNALNTALIALLSRAGELADGITPDTVRQLETELPEAFNLLLVETYKGYYSRPDIRALVGVGAHPVHPAGYEVASESPELLNELTAPVRARGPVFRDPPGGQA</sequence>
<accession>A0A1X7ACK8</accession>
<evidence type="ECO:0000313" key="1">
    <source>
        <dbReference type="EMBL" id="SLN75541.1"/>
    </source>
</evidence>
<evidence type="ECO:0000313" key="2">
    <source>
        <dbReference type="Proteomes" id="UP000193778"/>
    </source>
</evidence>
<dbReference type="EMBL" id="FWFP01000016">
    <property type="protein sequence ID" value="SLN75541.1"/>
    <property type="molecule type" value="Genomic_DNA"/>
</dbReference>
<gene>
    <name evidence="1" type="ORF">RUM8411_04222</name>
</gene>
<proteinExistence type="predicted"/>